<evidence type="ECO:0000256" key="3">
    <source>
        <dbReference type="ARBA" id="ARBA00022729"/>
    </source>
</evidence>
<feature type="domain" description="VTT" evidence="7">
    <location>
        <begin position="91"/>
        <end position="218"/>
    </location>
</feature>
<sequence>MILTSTIMSVFTSAWKLVLIFLASISFTYIMFQQLLAREPQLALALNWKLSFEDMQRSDVNLAFRRAMEDEFYLSLACFACVYFIKQTFAIPGSALLNILAGVLLPIHIAFPVVSALTMIGASCCYLLSSTLGSRERLVALTDYLLPGKLEVLQNKITQAHEDNRLFFVLLFLRIFPFSPNWLLNIASPYLRIPIYLFAPAVLLGLMPYNFVTVKAGSMLAQLNSVQDIFDTQTLLGFLFLAIAMLIPAIVKKRANQKSD</sequence>
<keyword evidence="3" id="KW-0732">Signal</keyword>
<dbReference type="Pfam" id="PF09335">
    <property type="entry name" value="VTT_dom"/>
    <property type="match status" value="1"/>
</dbReference>
<evidence type="ECO:0000256" key="4">
    <source>
        <dbReference type="ARBA" id="ARBA00022989"/>
    </source>
</evidence>
<evidence type="ECO:0000313" key="8">
    <source>
        <dbReference type="EMBL" id="OQS08010.1"/>
    </source>
</evidence>
<keyword evidence="2 6" id="KW-0812">Transmembrane</keyword>
<feature type="transmembrane region" description="Helical" evidence="6">
    <location>
        <begin position="233"/>
        <end position="251"/>
    </location>
</feature>
<evidence type="ECO:0000256" key="2">
    <source>
        <dbReference type="ARBA" id="ARBA00022692"/>
    </source>
</evidence>
<name>A0A1W0ADB2_9STRA</name>
<feature type="transmembrane region" description="Helical" evidence="6">
    <location>
        <begin position="72"/>
        <end position="91"/>
    </location>
</feature>
<gene>
    <name evidence="8" type="ORF">THRCLA_00016</name>
</gene>
<dbReference type="AlphaFoldDB" id="A0A1W0ADB2"/>
<dbReference type="InterPro" id="IPR032816">
    <property type="entry name" value="VTT_dom"/>
</dbReference>
<dbReference type="Proteomes" id="UP000243217">
    <property type="component" value="Unassembled WGS sequence"/>
</dbReference>
<dbReference type="EMBL" id="JNBS01000011">
    <property type="protein sequence ID" value="OQS08010.1"/>
    <property type="molecule type" value="Genomic_DNA"/>
</dbReference>
<comment type="subcellular location">
    <subcellularLocation>
        <location evidence="1">Membrane</location>
        <topology evidence="1">Multi-pass membrane protein</topology>
    </subcellularLocation>
</comment>
<feature type="transmembrane region" description="Helical" evidence="6">
    <location>
        <begin position="193"/>
        <end position="212"/>
    </location>
</feature>
<evidence type="ECO:0000256" key="6">
    <source>
        <dbReference type="SAM" id="Phobius"/>
    </source>
</evidence>
<dbReference type="GO" id="GO:0016020">
    <property type="term" value="C:membrane"/>
    <property type="evidence" value="ECO:0007669"/>
    <property type="project" value="UniProtKB-SubCell"/>
</dbReference>
<dbReference type="OrthoDB" id="3364966at2759"/>
<keyword evidence="4 6" id="KW-1133">Transmembrane helix</keyword>
<evidence type="ECO:0000313" key="9">
    <source>
        <dbReference type="Proteomes" id="UP000243217"/>
    </source>
</evidence>
<proteinExistence type="predicted"/>
<keyword evidence="5 6" id="KW-0472">Membrane</keyword>
<evidence type="ECO:0000256" key="1">
    <source>
        <dbReference type="ARBA" id="ARBA00004141"/>
    </source>
</evidence>
<keyword evidence="9" id="KW-1185">Reference proteome</keyword>
<accession>A0A1W0ADB2</accession>
<evidence type="ECO:0000256" key="5">
    <source>
        <dbReference type="ARBA" id="ARBA00023136"/>
    </source>
</evidence>
<evidence type="ECO:0000259" key="7">
    <source>
        <dbReference type="Pfam" id="PF09335"/>
    </source>
</evidence>
<reference evidence="8 9" key="1">
    <citation type="journal article" date="2014" name="Genome Biol. Evol.">
        <title>The secreted proteins of Achlya hypogyna and Thraustotheca clavata identify the ancestral oomycete secretome and reveal gene acquisitions by horizontal gene transfer.</title>
        <authorList>
            <person name="Misner I."/>
            <person name="Blouin N."/>
            <person name="Leonard G."/>
            <person name="Richards T.A."/>
            <person name="Lane C.E."/>
        </authorList>
    </citation>
    <scope>NUCLEOTIDE SEQUENCE [LARGE SCALE GENOMIC DNA]</scope>
    <source>
        <strain evidence="8 9">ATCC 34112</strain>
    </source>
</reference>
<dbReference type="PANTHER" id="PTHR43220">
    <property type="match status" value="1"/>
</dbReference>
<protein>
    <submittedName>
        <fullName evidence="8">SNARE associated Golgi protein</fullName>
    </submittedName>
</protein>
<dbReference type="InterPro" id="IPR045014">
    <property type="entry name" value="TM41A/B"/>
</dbReference>
<dbReference type="STRING" id="74557.A0A1W0ADB2"/>
<feature type="transmembrane region" description="Helical" evidence="6">
    <location>
        <begin position="13"/>
        <end position="32"/>
    </location>
</feature>
<comment type="caution">
    <text evidence="8">The sequence shown here is derived from an EMBL/GenBank/DDBJ whole genome shotgun (WGS) entry which is preliminary data.</text>
</comment>
<organism evidence="8 9">
    <name type="scientific">Thraustotheca clavata</name>
    <dbReference type="NCBI Taxonomy" id="74557"/>
    <lineage>
        <taxon>Eukaryota</taxon>
        <taxon>Sar</taxon>
        <taxon>Stramenopiles</taxon>
        <taxon>Oomycota</taxon>
        <taxon>Saprolegniomycetes</taxon>
        <taxon>Saprolegniales</taxon>
        <taxon>Achlyaceae</taxon>
        <taxon>Thraustotheca</taxon>
    </lineage>
</organism>
<feature type="transmembrane region" description="Helical" evidence="6">
    <location>
        <begin position="103"/>
        <end position="128"/>
    </location>
</feature>
<dbReference type="PANTHER" id="PTHR43220:SF21">
    <property type="entry name" value="TRANSMEMBRANE PROTEIN 41A"/>
    <property type="match status" value="1"/>
</dbReference>